<dbReference type="EMBL" id="CP002101">
    <property type="protein sequence ID" value="AEH61354.1"/>
    <property type="molecule type" value="Genomic_DNA"/>
</dbReference>
<dbReference type="RefSeq" id="WP_013898791.1">
    <property type="nucleotide sequence ID" value="NC_015676.1"/>
</dbReference>
<dbReference type="Proteomes" id="UP000006622">
    <property type="component" value="Chromosome"/>
</dbReference>
<protein>
    <submittedName>
        <fullName evidence="1">Uncharacterized protein</fullName>
    </submittedName>
</protein>
<sequence length="53" mass="6043">MMICTINRSKKIREDACSNKCSITITVTKPKESSMKKDELEVYRFVNGGMQAK</sequence>
<accession>F7XP62</accession>
<dbReference type="GeneID" id="43327291"/>
<evidence type="ECO:0000313" key="1">
    <source>
        <dbReference type="EMBL" id="AEH61354.1"/>
    </source>
</evidence>
<reference evidence="1" key="1">
    <citation type="submission" date="2010-07" db="EMBL/GenBank/DDBJ databases">
        <title>The complete genome of Methanosalsum zhilinae DSM 4017.</title>
        <authorList>
            <consortium name="US DOE Joint Genome Institute (JGI-PGF)"/>
            <person name="Lucas S."/>
            <person name="Copeland A."/>
            <person name="Lapidus A."/>
            <person name="Glavina del Rio T."/>
            <person name="Dalin E."/>
            <person name="Tice H."/>
            <person name="Bruce D."/>
            <person name="Goodwin L."/>
            <person name="Pitluck S."/>
            <person name="Kyrpides N."/>
            <person name="Mavromatis K."/>
            <person name="Ovchinnikova G."/>
            <person name="Daligault H."/>
            <person name="Detter J.C."/>
            <person name="Han C."/>
            <person name="Tapia R."/>
            <person name="Larimer F."/>
            <person name="Land M."/>
            <person name="Hauser L."/>
            <person name="Markowitz V."/>
            <person name="Cheng J.-F."/>
            <person name="Hugenholtz P."/>
            <person name="Woyke T."/>
            <person name="Wu D."/>
            <person name="Spring S."/>
            <person name="Schueler E."/>
            <person name="Brambilla E."/>
            <person name="Klenk H.-P."/>
            <person name="Eisen J.A."/>
        </authorList>
    </citation>
    <scope>NUCLEOTIDE SEQUENCE</scope>
    <source>
        <strain evidence="1">DSM 4017</strain>
    </source>
</reference>
<dbReference type="AlphaFoldDB" id="F7XP62"/>
<dbReference type="OrthoDB" id="142327at2157"/>
<dbReference type="KEGG" id="mzh:Mzhil_1515"/>
<keyword evidence="2" id="KW-1185">Reference proteome</keyword>
<dbReference type="HOGENOM" id="CLU_3057202_0_0_2"/>
<organism evidence="1 2">
    <name type="scientific">Methanosalsum zhilinae (strain DSM 4017 / NBRC 107636 / OCM 62 / WeN5)</name>
    <name type="common">Methanohalophilus zhilinae</name>
    <dbReference type="NCBI Taxonomy" id="679901"/>
    <lineage>
        <taxon>Archaea</taxon>
        <taxon>Methanobacteriati</taxon>
        <taxon>Methanobacteriota</taxon>
        <taxon>Stenosarchaea group</taxon>
        <taxon>Methanomicrobia</taxon>
        <taxon>Methanosarcinales</taxon>
        <taxon>Methanosarcinaceae</taxon>
        <taxon>Methanosalsum</taxon>
    </lineage>
</organism>
<dbReference type="STRING" id="679901.Mzhil_1515"/>
<gene>
    <name evidence="1" type="ordered locus">Mzhil_1515</name>
</gene>
<evidence type="ECO:0000313" key="2">
    <source>
        <dbReference type="Proteomes" id="UP000006622"/>
    </source>
</evidence>
<name>F7XP62_METZD</name>
<proteinExistence type="predicted"/>